<name>A0AAU9F3Z8_9BACT</name>
<dbReference type="RefSeq" id="WP_338603011.1">
    <property type="nucleotide sequence ID" value="NZ_AP028679.1"/>
</dbReference>
<dbReference type="InterPro" id="IPR024227">
    <property type="entry name" value="DUF3795"/>
</dbReference>
<evidence type="ECO:0000313" key="2">
    <source>
        <dbReference type="Proteomes" id="UP001366166"/>
    </source>
</evidence>
<sequence length="163" mass="18068">MQINPHFVAPCGLYCGVCAIYMAHRDDNQKFKQALVGLYQGGKPGKGTLPGGDQLTAADIKCKGCMSEEPFVFCRSCAIKDCTKSKGYEGCHQCDDFPCGHIERFPMAVGKKVILRAIPYWREVGTQKWIEDEEARYTCPTCGNKLFRGAGRCNQCKSPVDLD</sequence>
<accession>A0AAU9F3Z8</accession>
<evidence type="ECO:0000313" key="1">
    <source>
        <dbReference type="EMBL" id="BEQ16742.1"/>
    </source>
</evidence>
<gene>
    <name evidence="1" type="ORF">FAK_38080</name>
</gene>
<dbReference type="AlphaFoldDB" id="A0AAU9F3Z8"/>
<dbReference type="EMBL" id="AP028679">
    <property type="protein sequence ID" value="BEQ16742.1"/>
    <property type="molecule type" value="Genomic_DNA"/>
</dbReference>
<protein>
    <recommendedName>
        <fullName evidence="3">DUF3795 domain-containing protein</fullName>
    </recommendedName>
</protein>
<proteinExistence type="predicted"/>
<evidence type="ECO:0008006" key="3">
    <source>
        <dbReference type="Google" id="ProtNLM"/>
    </source>
</evidence>
<dbReference type="Pfam" id="PF12675">
    <property type="entry name" value="DUF3795"/>
    <property type="match status" value="1"/>
</dbReference>
<dbReference type="Proteomes" id="UP001366166">
    <property type="component" value="Chromosome"/>
</dbReference>
<dbReference type="KEGG" id="dmp:FAK_38080"/>
<keyword evidence="2" id="KW-1185">Reference proteome</keyword>
<reference evidence="2" key="1">
    <citation type="journal article" date="2023" name="Arch. Microbiol.">
        <title>Desulfoferula mesophilus gen. nov. sp. nov., a mesophilic sulfate-reducing bacterium isolated from a brackish lake sediment.</title>
        <authorList>
            <person name="Watanabe T."/>
            <person name="Yabe T."/>
            <person name="Tsuji J.M."/>
            <person name="Fukui M."/>
        </authorList>
    </citation>
    <scope>NUCLEOTIDE SEQUENCE [LARGE SCALE GENOMIC DNA]</scope>
    <source>
        <strain evidence="2">12FAK</strain>
    </source>
</reference>
<organism evidence="1 2">
    <name type="scientific">Desulfoferula mesophila</name>
    <dbReference type="NCBI Taxonomy" id="3058419"/>
    <lineage>
        <taxon>Bacteria</taxon>
        <taxon>Pseudomonadati</taxon>
        <taxon>Thermodesulfobacteriota</taxon>
        <taxon>Desulfarculia</taxon>
        <taxon>Desulfarculales</taxon>
        <taxon>Desulfarculaceae</taxon>
        <taxon>Desulfoferula</taxon>
    </lineage>
</organism>